<dbReference type="InterPro" id="IPR054468">
    <property type="entry name" value="NrSPol-like_HBD"/>
</dbReference>
<feature type="compositionally biased region" description="Polar residues" evidence="4">
    <location>
        <begin position="446"/>
        <end position="464"/>
    </location>
</feature>
<evidence type="ECO:0000259" key="5">
    <source>
        <dbReference type="PROSITE" id="PS51206"/>
    </source>
</evidence>
<dbReference type="SUPFAM" id="SSF52540">
    <property type="entry name" value="P-loop containing nucleoside triphosphate hydrolases"/>
    <property type="match status" value="1"/>
</dbReference>
<feature type="domain" description="SF3 helicase" evidence="5">
    <location>
        <begin position="533"/>
        <end position="692"/>
    </location>
</feature>
<dbReference type="SMART" id="SM00885">
    <property type="entry name" value="D5_N"/>
    <property type="match status" value="1"/>
</dbReference>
<dbReference type="NCBIfam" id="TIGR01613">
    <property type="entry name" value="primase_Cterm"/>
    <property type="match status" value="1"/>
</dbReference>
<evidence type="ECO:0000256" key="1">
    <source>
        <dbReference type="ARBA" id="ARBA00022741"/>
    </source>
</evidence>
<dbReference type="Proteomes" id="UP000198611">
    <property type="component" value="Unassembled WGS sequence"/>
</dbReference>
<dbReference type="InterPro" id="IPR006500">
    <property type="entry name" value="Helicase_put_C_phage/plasmid"/>
</dbReference>
<dbReference type="GO" id="GO:0005524">
    <property type="term" value="F:ATP binding"/>
    <property type="evidence" value="ECO:0007669"/>
    <property type="project" value="UniProtKB-KW"/>
</dbReference>
<dbReference type="EMBL" id="FOMJ01000010">
    <property type="protein sequence ID" value="SFD86454.1"/>
    <property type="molecule type" value="Genomic_DNA"/>
</dbReference>
<feature type="region of interest" description="Disordered" evidence="4">
    <location>
        <begin position="203"/>
        <end position="223"/>
    </location>
</feature>
<keyword evidence="7" id="KW-1185">Reference proteome</keyword>
<dbReference type="InterPro" id="IPR014818">
    <property type="entry name" value="Phage/plasmid_primase_P4_C"/>
</dbReference>
<dbReference type="InterPro" id="IPR027417">
    <property type="entry name" value="P-loop_NTPase"/>
</dbReference>
<dbReference type="PANTHER" id="PTHR35372">
    <property type="entry name" value="ATP BINDING PROTEIN-RELATED"/>
    <property type="match status" value="1"/>
</dbReference>
<organism evidence="6 7">
    <name type="scientific">Thiohalospira halophila DSM 15071</name>
    <dbReference type="NCBI Taxonomy" id="1123397"/>
    <lineage>
        <taxon>Bacteria</taxon>
        <taxon>Pseudomonadati</taxon>
        <taxon>Pseudomonadota</taxon>
        <taxon>Gammaproteobacteria</taxon>
        <taxon>Thiohalospirales</taxon>
        <taxon>Thiohalospiraceae</taxon>
        <taxon>Thiohalospira</taxon>
    </lineage>
</organism>
<dbReference type="InterPro" id="IPR051620">
    <property type="entry name" value="ORF904-like_C"/>
</dbReference>
<dbReference type="STRING" id="1123397.SAMN05660831_02489"/>
<dbReference type="PANTHER" id="PTHR35372:SF2">
    <property type="entry name" value="SF3 HELICASE DOMAIN-CONTAINING PROTEIN"/>
    <property type="match status" value="1"/>
</dbReference>
<dbReference type="Gene3D" id="3.40.50.300">
    <property type="entry name" value="P-loop containing nucleotide triphosphate hydrolases"/>
    <property type="match status" value="1"/>
</dbReference>
<evidence type="ECO:0000256" key="3">
    <source>
        <dbReference type="ARBA" id="ARBA00022840"/>
    </source>
</evidence>
<dbReference type="GO" id="GO:0016787">
    <property type="term" value="F:hydrolase activity"/>
    <property type="evidence" value="ECO:0007669"/>
    <property type="project" value="UniProtKB-KW"/>
</dbReference>
<proteinExistence type="predicted"/>
<dbReference type="Pfam" id="PF08706">
    <property type="entry name" value="D5_N"/>
    <property type="match status" value="1"/>
</dbReference>
<dbReference type="RefSeq" id="WP_093429097.1">
    <property type="nucleotide sequence ID" value="NZ_FOMJ01000010.1"/>
</dbReference>
<evidence type="ECO:0000313" key="6">
    <source>
        <dbReference type="EMBL" id="SFD86454.1"/>
    </source>
</evidence>
<dbReference type="AlphaFoldDB" id="A0A1I1VUE5"/>
<feature type="region of interest" description="Disordered" evidence="4">
    <location>
        <begin position="1"/>
        <end position="22"/>
    </location>
</feature>
<protein>
    <submittedName>
        <fullName evidence="6">Phage/plasmid primase, P4 family, C-terminal domain-containing protein</fullName>
    </submittedName>
</protein>
<dbReference type="Pfam" id="PF22763">
    <property type="entry name" value="NrS1-1_pol-like_HBD"/>
    <property type="match status" value="1"/>
</dbReference>
<dbReference type="Pfam" id="PF19263">
    <property type="entry name" value="DUF5906"/>
    <property type="match status" value="1"/>
</dbReference>
<keyword evidence="1" id="KW-0547">Nucleotide-binding</keyword>
<dbReference type="OrthoDB" id="784829at2"/>
<name>A0A1I1VUE5_9GAMM</name>
<feature type="compositionally biased region" description="Basic and acidic residues" evidence="4">
    <location>
        <begin position="431"/>
        <end position="445"/>
    </location>
</feature>
<gene>
    <name evidence="6" type="ORF">SAMN05660831_02489</name>
</gene>
<evidence type="ECO:0000256" key="2">
    <source>
        <dbReference type="ARBA" id="ARBA00022801"/>
    </source>
</evidence>
<feature type="region of interest" description="Disordered" evidence="4">
    <location>
        <begin position="427"/>
        <end position="468"/>
    </location>
</feature>
<feature type="compositionally biased region" description="Basic and acidic residues" evidence="4">
    <location>
        <begin position="214"/>
        <end position="223"/>
    </location>
</feature>
<sequence>MMEGLNEKAPAPAATGSEGRDFTTSAPNIARVVGNVNKVAFILWRPEWDAGRQKWQKFPVSPHTGETVNAHDPAHHVDRATADAQAAARGLGVALVLTAGDPLFALDLDHCLRDGQWSPRAVELCQRFAGAYVEVGYSGDGLHIIGSYTGPEPAHGCKNVAEGLELYTSGRFIALTGSGARGSMDADQTLALYQTIHDLFPAPAGGTGGEVPDEGPRSDWDGHADDDDLLAAALESGGARAVFGHGVTFADLWHGDEDALGRQWPDPEQGRAFDASHADAALAQHLAFWTGCDTGRMERLMRRSELAREKWERADYLPRTIARACERQTEVHQRGGVEPAATGGAVFDPDEPGTPDLSHDGLALALGAAGGWNDRARYVAAWGRWLFWTGSRWKPDERLRHLSEVRDFLRTVAADLERWAATRAATMEPEAGEKLQKWARGESRQLRQAQSRANVESTARSNPDLTAGPDQFDADADLLGTPGGVVDLRSGELRAATPADGVTKLTAATPAEPGATPARWLAFLETATGGDRELADYLQRLAGYMLTGRVDEHAVAFIHGPGGDGKSTLINALFELLADYAVRLPAEALLLTSGQRHPTDLASLAGARLAVTSEIPAGRSWNASLVKDLSSGDPIAARRMRSDFFEFRPQCLLTVVGNHLPSLGTVDAAITRRLHLIPFDQSLPPERQDPGLPAILRAEFPAILRWAIEGAVAWYRDGLQAPERVHAAAAEYLAGEDTLGQFLTELVTADPTGPGVPVGELHAAHTAWTTRRGERPWSQRAFGQALRERGFHIRRTEDARRLDGHAMRP</sequence>
<evidence type="ECO:0000256" key="4">
    <source>
        <dbReference type="SAM" id="MobiDB-lite"/>
    </source>
</evidence>
<accession>A0A1I1VUE5</accession>
<dbReference type="InterPro" id="IPR045455">
    <property type="entry name" value="NrS-1_pol-like_helicase"/>
</dbReference>
<reference evidence="6 7" key="1">
    <citation type="submission" date="2016-10" db="EMBL/GenBank/DDBJ databases">
        <authorList>
            <person name="de Groot N.N."/>
        </authorList>
    </citation>
    <scope>NUCLEOTIDE SEQUENCE [LARGE SCALE GENOMIC DNA]</scope>
    <source>
        <strain evidence="6 7">HL3</strain>
    </source>
</reference>
<evidence type="ECO:0000313" key="7">
    <source>
        <dbReference type="Proteomes" id="UP000198611"/>
    </source>
</evidence>
<dbReference type="InterPro" id="IPR014015">
    <property type="entry name" value="Helicase_SF3_DNA-vir"/>
</dbReference>
<dbReference type="PROSITE" id="PS51206">
    <property type="entry name" value="SF3_HELICASE_1"/>
    <property type="match status" value="1"/>
</dbReference>
<keyword evidence="3" id="KW-0067">ATP-binding</keyword>
<keyword evidence="2" id="KW-0378">Hydrolase</keyword>